<keyword evidence="3" id="KW-1185">Reference proteome</keyword>
<organism evidence="2 3">
    <name type="scientific">Prorocentrum cordatum</name>
    <dbReference type="NCBI Taxonomy" id="2364126"/>
    <lineage>
        <taxon>Eukaryota</taxon>
        <taxon>Sar</taxon>
        <taxon>Alveolata</taxon>
        <taxon>Dinophyceae</taxon>
        <taxon>Prorocentrales</taxon>
        <taxon>Prorocentraceae</taxon>
        <taxon>Prorocentrum</taxon>
    </lineage>
</organism>
<feature type="compositionally biased region" description="Low complexity" evidence="1">
    <location>
        <begin position="1"/>
        <end position="18"/>
    </location>
</feature>
<feature type="compositionally biased region" description="Low complexity" evidence="1">
    <location>
        <begin position="235"/>
        <end position="248"/>
    </location>
</feature>
<dbReference type="Proteomes" id="UP001189429">
    <property type="component" value="Unassembled WGS sequence"/>
</dbReference>
<protein>
    <submittedName>
        <fullName evidence="2">Uncharacterized protein</fullName>
    </submittedName>
</protein>
<dbReference type="EMBL" id="CAUYUJ010002768">
    <property type="protein sequence ID" value="CAK0802275.1"/>
    <property type="molecule type" value="Genomic_DNA"/>
</dbReference>
<feature type="region of interest" description="Disordered" evidence="1">
    <location>
        <begin position="75"/>
        <end position="177"/>
    </location>
</feature>
<feature type="region of interest" description="Disordered" evidence="1">
    <location>
        <begin position="1"/>
        <end position="60"/>
    </location>
</feature>
<sequence length="254" mass="27049">ARPAELAAGRAGPLGRPASLCGRPDRTASARGGRRCGRPARAPSGHAALPAPRRGGVGLGLASFGLEVPELLDRRTAERASKGASASPGSGELETYASPTLVDEKGGHEEKGHHVGSGEERSNECVPKDGPYRSAAVGPQPSNGDEESRSGRTRGGRERAWAEIGGGDTDKKKHTGVRQTWHVMSQRFPQVQCHQGPPQTQNLQRQQRLLSPSYPACGRKQCRPLLGAPLRDRTSTPSRRLSRTTAPSPKKDRC</sequence>
<feature type="region of interest" description="Disordered" evidence="1">
    <location>
        <begin position="214"/>
        <end position="254"/>
    </location>
</feature>
<gene>
    <name evidence="2" type="ORF">PCOR1329_LOCUS9841</name>
</gene>
<accession>A0ABN9Q8Y3</accession>
<feature type="compositionally biased region" description="Basic and acidic residues" evidence="1">
    <location>
        <begin position="102"/>
        <end position="131"/>
    </location>
</feature>
<evidence type="ECO:0000313" key="2">
    <source>
        <dbReference type="EMBL" id="CAK0802275.1"/>
    </source>
</evidence>
<comment type="caution">
    <text evidence="2">The sequence shown here is derived from an EMBL/GenBank/DDBJ whole genome shotgun (WGS) entry which is preliminary data.</text>
</comment>
<evidence type="ECO:0000256" key="1">
    <source>
        <dbReference type="SAM" id="MobiDB-lite"/>
    </source>
</evidence>
<feature type="non-terminal residue" evidence="2">
    <location>
        <position position="1"/>
    </location>
</feature>
<feature type="compositionally biased region" description="Low complexity" evidence="1">
    <location>
        <begin position="82"/>
        <end position="91"/>
    </location>
</feature>
<reference evidence="2" key="1">
    <citation type="submission" date="2023-10" db="EMBL/GenBank/DDBJ databases">
        <authorList>
            <person name="Chen Y."/>
            <person name="Shah S."/>
            <person name="Dougan E. K."/>
            <person name="Thang M."/>
            <person name="Chan C."/>
        </authorList>
    </citation>
    <scope>NUCLEOTIDE SEQUENCE [LARGE SCALE GENOMIC DNA]</scope>
</reference>
<name>A0ABN9Q8Y3_9DINO</name>
<proteinExistence type="predicted"/>
<evidence type="ECO:0000313" key="3">
    <source>
        <dbReference type="Proteomes" id="UP001189429"/>
    </source>
</evidence>
<feature type="compositionally biased region" description="Basic and acidic residues" evidence="1">
    <location>
        <begin position="146"/>
        <end position="161"/>
    </location>
</feature>